<name>A0A327KDP5_9BRAD</name>
<organism evidence="2 3">
    <name type="scientific">Rhodoplanes elegans</name>
    <dbReference type="NCBI Taxonomy" id="29408"/>
    <lineage>
        <taxon>Bacteria</taxon>
        <taxon>Pseudomonadati</taxon>
        <taxon>Pseudomonadota</taxon>
        <taxon>Alphaproteobacteria</taxon>
        <taxon>Hyphomicrobiales</taxon>
        <taxon>Nitrobacteraceae</taxon>
        <taxon>Rhodoplanes</taxon>
    </lineage>
</organism>
<dbReference type="EMBL" id="NPEU01000247">
    <property type="protein sequence ID" value="RAI35725.1"/>
    <property type="molecule type" value="Genomic_DNA"/>
</dbReference>
<protein>
    <submittedName>
        <fullName evidence="2">SAM-dependent methyltransferase</fullName>
    </submittedName>
</protein>
<dbReference type="OrthoDB" id="9777830at2"/>
<keyword evidence="2" id="KW-0808">Transferase</keyword>
<reference evidence="2 3" key="1">
    <citation type="submission" date="2017-07" db="EMBL/GenBank/DDBJ databases">
        <title>Draft Genome Sequences of Select Purple Nonsulfur Bacteria.</title>
        <authorList>
            <person name="Lasarre B."/>
            <person name="Mckinlay J.B."/>
        </authorList>
    </citation>
    <scope>NUCLEOTIDE SEQUENCE [LARGE SCALE GENOMIC DNA]</scope>
    <source>
        <strain evidence="2 3">DSM 11907</strain>
    </source>
</reference>
<evidence type="ECO:0000259" key="1">
    <source>
        <dbReference type="Pfam" id="PF08241"/>
    </source>
</evidence>
<dbReference type="GO" id="GO:0032259">
    <property type="term" value="P:methylation"/>
    <property type="evidence" value="ECO:0007669"/>
    <property type="project" value="UniProtKB-KW"/>
</dbReference>
<dbReference type="CDD" id="cd02440">
    <property type="entry name" value="AdoMet_MTases"/>
    <property type="match status" value="1"/>
</dbReference>
<dbReference type="RefSeq" id="WP_111358641.1">
    <property type="nucleotide sequence ID" value="NZ_NHSK01000092.1"/>
</dbReference>
<dbReference type="InterPro" id="IPR013216">
    <property type="entry name" value="Methyltransf_11"/>
</dbReference>
<keyword evidence="3" id="KW-1185">Reference proteome</keyword>
<dbReference type="InterPro" id="IPR029063">
    <property type="entry name" value="SAM-dependent_MTases_sf"/>
</dbReference>
<evidence type="ECO:0000313" key="3">
    <source>
        <dbReference type="Proteomes" id="UP000248863"/>
    </source>
</evidence>
<dbReference type="SUPFAM" id="SSF53335">
    <property type="entry name" value="S-adenosyl-L-methionine-dependent methyltransferases"/>
    <property type="match status" value="1"/>
</dbReference>
<keyword evidence="2" id="KW-0489">Methyltransferase</keyword>
<dbReference type="Proteomes" id="UP000248863">
    <property type="component" value="Unassembled WGS sequence"/>
</dbReference>
<sequence>MADDLDRDKVAKAYARWAPIYDMVFGQVFERGRKAAIAAVEATGGGRILEVGVGTGISLPDYRRTNRLFGVDISEPMLRKAQERVVAQKLDHVEVLSVMDATKLAFPDGWFDVVVAQYVITAVPDPEGTLDEFARVVKPGGEIILVNHIGAESGARKIFEAAFAPVARKLGWRPEFPWERLARWVEKAPGIRFIDRKPMPPLGHFSLIRFGRVAGAPSLRAAE</sequence>
<dbReference type="PANTHER" id="PTHR43591">
    <property type="entry name" value="METHYLTRANSFERASE"/>
    <property type="match status" value="1"/>
</dbReference>
<dbReference type="Gene3D" id="3.40.50.150">
    <property type="entry name" value="Vaccinia Virus protein VP39"/>
    <property type="match status" value="1"/>
</dbReference>
<feature type="domain" description="Methyltransferase type 11" evidence="1">
    <location>
        <begin position="49"/>
        <end position="145"/>
    </location>
</feature>
<dbReference type="Pfam" id="PF08241">
    <property type="entry name" value="Methyltransf_11"/>
    <property type="match status" value="1"/>
</dbReference>
<accession>A0A327KDP5</accession>
<comment type="caution">
    <text evidence="2">The sequence shown here is derived from an EMBL/GenBank/DDBJ whole genome shotgun (WGS) entry which is preliminary data.</text>
</comment>
<evidence type="ECO:0000313" key="2">
    <source>
        <dbReference type="EMBL" id="RAI35725.1"/>
    </source>
</evidence>
<dbReference type="GO" id="GO:0008757">
    <property type="term" value="F:S-adenosylmethionine-dependent methyltransferase activity"/>
    <property type="evidence" value="ECO:0007669"/>
    <property type="project" value="InterPro"/>
</dbReference>
<dbReference type="AlphaFoldDB" id="A0A327KDP5"/>
<gene>
    <name evidence="2" type="ORF">CH338_18725</name>
</gene>
<dbReference type="PANTHER" id="PTHR43591:SF110">
    <property type="entry name" value="RHODANESE DOMAIN-CONTAINING PROTEIN"/>
    <property type="match status" value="1"/>
</dbReference>
<proteinExistence type="predicted"/>